<dbReference type="Pfam" id="PF04341">
    <property type="entry name" value="DUF485"/>
    <property type="match status" value="1"/>
</dbReference>
<dbReference type="InterPro" id="IPR007436">
    <property type="entry name" value="DUF485"/>
</dbReference>
<proteinExistence type="predicted"/>
<dbReference type="PANTHER" id="PTHR38441:SF1">
    <property type="entry name" value="MEMBRANE PROTEIN"/>
    <property type="match status" value="1"/>
</dbReference>
<evidence type="ECO:0000256" key="1">
    <source>
        <dbReference type="SAM" id="Phobius"/>
    </source>
</evidence>
<evidence type="ECO:0000313" key="3">
    <source>
        <dbReference type="Proteomes" id="UP000185478"/>
    </source>
</evidence>
<keyword evidence="1" id="KW-0812">Transmembrane</keyword>
<name>A0A1L7CEL2_9CORY</name>
<sequence>MTNQARAPHVPTPEEFLEVQNSQEFQHLRRTFRSFAFPVTVAFMAWYVFYIVTATFAVDFVSRPVYGAINLGMVLGLAQFATAGLVTWAYVHFADNKLDPETAAIRDQMEYPAAQTAVDKT</sequence>
<reference evidence="2 3" key="1">
    <citation type="submission" date="2014-08" db="EMBL/GenBank/DDBJ databases">
        <title>Complete genome sequence of Corynebacterium aquilae S-613T(T) (=DSM 44791(T)), isolated from the choana of a healthy golden eagle.</title>
        <authorList>
            <person name="Ruckert C."/>
            <person name="Albersmeier A."/>
            <person name="Winkler A."/>
            <person name="Kalinowski J."/>
        </authorList>
    </citation>
    <scope>NUCLEOTIDE SEQUENCE [LARGE SCALE GENOMIC DNA]</scope>
    <source>
        <strain evidence="2 3">S-613</strain>
    </source>
</reference>
<dbReference type="KEGG" id="caqu:CAQU_03520"/>
<dbReference type="EMBL" id="CP009245">
    <property type="protein sequence ID" value="APT84291.1"/>
    <property type="molecule type" value="Genomic_DNA"/>
</dbReference>
<accession>A0A1L7CEL2</accession>
<dbReference type="STRING" id="1431546.CAQU_03520"/>
<evidence type="ECO:0000313" key="2">
    <source>
        <dbReference type="EMBL" id="APT84291.1"/>
    </source>
</evidence>
<dbReference type="AlphaFoldDB" id="A0A1L7CEL2"/>
<dbReference type="OrthoDB" id="3543412at2"/>
<gene>
    <name evidence="2" type="ORF">CAQU_03520</name>
</gene>
<keyword evidence="1" id="KW-0472">Membrane</keyword>
<organism evidence="2 3">
    <name type="scientific">Corynebacterium aquilae DSM 44791</name>
    <dbReference type="NCBI Taxonomy" id="1431546"/>
    <lineage>
        <taxon>Bacteria</taxon>
        <taxon>Bacillati</taxon>
        <taxon>Actinomycetota</taxon>
        <taxon>Actinomycetes</taxon>
        <taxon>Mycobacteriales</taxon>
        <taxon>Corynebacteriaceae</taxon>
        <taxon>Corynebacterium</taxon>
    </lineage>
</organism>
<dbReference type="RefSeq" id="WP_075725244.1">
    <property type="nucleotide sequence ID" value="NZ_CP009245.1"/>
</dbReference>
<keyword evidence="3" id="KW-1185">Reference proteome</keyword>
<feature type="transmembrane region" description="Helical" evidence="1">
    <location>
        <begin position="35"/>
        <end position="57"/>
    </location>
</feature>
<dbReference type="PANTHER" id="PTHR38441">
    <property type="entry name" value="INTEGRAL MEMBRANE PROTEIN-RELATED"/>
    <property type="match status" value="1"/>
</dbReference>
<protein>
    <submittedName>
        <fullName evidence="2">Membrane protein</fullName>
    </submittedName>
</protein>
<dbReference type="Proteomes" id="UP000185478">
    <property type="component" value="Chromosome"/>
</dbReference>
<keyword evidence="1" id="KW-1133">Transmembrane helix</keyword>
<feature type="transmembrane region" description="Helical" evidence="1">
    <location>
        <begin position="69"/>
        <end position="91"/>
    </location>
</feature>